<keyword evidence="1" id="KW-0433">Leucine-rich repeat</keyword>
<evidence type="ECO:0000313" key="3">
    <source>
        <dbReference type="Proteomes" id="UP000694891"/>
    </source>
</evidence>
<dbReference type="InterPro" id="IPR001611">
    <property type="entry name" value="Leu-rich_rpt"/>
</dbReference>
<name>A0A9Y4JWF2_9TELE</name>
<proteinExistence type="predicted"/>
<keyword evidence="2" id="KW-0677">Repeat</keyword>
<dbReference type="PANTHER" id="PTHR24106">
    <property type="entry name" value="NACHT, LRR AND CARD DOMAINS-CONTAINING"/>
    <property type="match status" value="1"/>
</dbReference>
<dbReference type="GeneID" id="103359809"/>
<dbReference type="Pfam" id="PF13516">
    <property type="entry name" value="LRR_6"/>
    <property type="match status" value="3"/>
</dbReference>
<dbReference type="Proteomes" id="UP000694891">
    <property type="component" value="Unplaced"/>
</dbReference>
<dbReference type="Gene3D" id="3.80.10.10">
    <property type="entry name" value="Ribonuclease Inhibitor"/>
    <property type="match status" value="2"/>
</dbReference>
<dbReference type="SUPFAM" id="SSF52047">
    <property type="entry name" value="RNI-like"/>
    <property type="match status" value="1"/>
</dbReference>
<evidence type="ECO:0000256" key="2">
    <source>
        <dbReference type="ARBA" id="ARBA00022737"/>
    </source>
</evidence>
<dbReference type="PROSITE" id="PS51257">
    <property type="entry name" value="PROKAR_LIPOPROTEIN"/>
    <property type="match status" value="1"/>
</dbReference>
<gene>
    <name evidence="4" type="primary">LOC103359809</name>
</gene>
<dbReference type="SMART" id="SM00368">
    <property type="entry name" value="LRR_RI"/>
    <property type="match status" value="6"/>
</dbReference>
<dbReference type="PROSITE" id="PS51450">
    <property type="entry name" value="LRR"/>
    <property type="match status" value="1"/>
</dbReference>
<organism evidence="3 4">
    <name type="scientific">Stegastes partitus</name>
    <name type="common">bicolor damselfish</name>
    <dbReference type="NCBI Taxonomy" id="144197"/>
    <lineage>
        <taxon>Eukaryota</taxon>
        <taxon>Metazoa</taxon>
        <taxon>Chordata</taxon>
        <taxon>Craniata</taxon>
        <taxon>Vertebrata</taxon>
        <taxon>Euteleostomi</taxon>
        <taxon>Actinopterygii</taxon>
        <taxon>Neopterygii</taxon>
        <taxon>Teleostei</taxon>
        <taxon>Neoteleostei</taxon>
        <taxon>Acanthomorphata</taxon>
        <taxon>Ovalentaria</taxon>
        <taxon>Pomacentridae</taxon>
        <taxon>Stegastes</taxon>
    </lineage>
</organism>
<evidence type="ECO:0000313" key="4">
    <source>
        <dbReference type="RefSeq" id="XP_008283565.1"/>
    </source>
</evidence>
<dbReference type="AlphaFoldDB" id="A0A9Y4JWF2"/>
<protein>
    <submittedName>
        <fullName evidence="4">NACHT, LRR and PYD domains-containing protein 14-like</fullName>
    </submittedName>
</protein>
<sequence length="297" mass="32754">MEFRPSPPPEDPTSCFPSDPVSAIILFGFPIFISCHLNAHLDRLASGTRHATTTQTPGAHSLISLISVKSHCEVMASALKSNPSRLTDLDLSGNFNLPDSLLKQLSARLQSPNCKLKTLRLSNCGLSARHCEIVASALKSDSSYLTELDLSFNILQDSGVKHLSAGLQSPNCKLETLRLERCFFSEISCDSLVSALKSNPSHLKHLDLSQNNLQDSGMKHLCGFLESPHCSLQTLRLWRCNLSEISCDSLVSALKSNPSHLEHLDLRGNYLQDSNMKQLYDLVESPHCCLQTVSWKL</sequence>
<reference evidence="4" key="1">
    <citation type="submission" date="2025-08" db="UniProtKB">
        <authorList>
            <consortium name="RefSeq"/>
        </authorList>
    </citation>
    <scope>IDENTIFICATION</scope>
</reference>
<dbReference type="InterPro" id="IPR032675">
    <property type="entry name" value="LRR_dom_sf"/>
</dbReference>
<dbReference type="InterPro" id="IPR051261">
    <property type="entry name" value="NLR"/>
</dbReference>
<evidence type="ECO:0000256" key="1">
    <source>
        <dbReference type="ARBA" id="ARBA00022614"/>
    </source>
</evidence>
<accession>A0A9Y4JWF2</accession>
<dbReference type="RefSeq" id="XP_008283565.1">
    <property type="nucleotide sequence ID" value="XM_008285343.1"/>
</dbReference>
<keyword evidence="3" id="KW-1185">Reference proteome</keyword>